<proteinExistence type="predicted"/>
<dbReference type="AlphaFoldDB" id="A0A3N9NY67"/>
<reference evidence="1 2" key="1">
    <citation type="submission" date="2018-11" db="EMBL/GenBank/DDBJ databases">
        <title>Genome sequence of strain 7197.</title>
        <authorList>
            <person name="Gao J."/>
            <person name="Sun J."/>
        </authorList>
    </citation>
    <scope>NUCLEOTIDE SEQUENCE [LARGE SCALE GENOMIC DNA]</scope>
    <source>
        <strain evidence="1 2">7197</strain>
    </source>
</reference>
<dbReference type="RefSeq" id="WP_124697443.1">
    <property type="nucleotide sequence ID" value="NZ_JBHUFE010000025.1"/>
</dbReference>
<sequence>MSYLGKEDIFRQVINLAKDYQEYNDKYALNEFSTSAEDFEKQKKHGQSHEYAEITRRKEKLSDFLDSLSLDDVKTVLVVMYLGRDEHYDPDASYEERYEYIRKEFDTESWNNKSIVINQIAGKAPLAEYLANGAEILGINI</sequence>
<keyword evidence="2" id="KW-1185">Reference proteome</keyword>
<evidence type="ECO:0000313" key="1">
    <source>
        <dbReference type="EMBL" id="RQW08838.1"/>
    </source>
</evidence>
<name>A0A3N9NY67_9BACL</name>
<dbReference type="EMBL" id="RQPI01000017">
    <property type="protein sequence ID" value="RQW08838.1"/>
    <property type="molecule type" value="Genomic_DNA"/>
</dbReference>
<dbReference type="OrthoDB" id="2974776at2"/>
<gene>
    <name evidence="1" type="ORF">EH198_20820</name>
</gene>
<accession>A0A3N9NY67</accession>
<dbReference type="Proteomes" id="UP000282529">
    <property type="component" value="Unassembled WGS sequence"/>
</dbReference>
<protein>
    <submittedName>
        <fullName evidence="1">DUF3775 domain-containing protein</fullName>
    </submittedName>
</protein>
<organism evidence="1 2">
    <name type="scientific">Paenibacillus rhizophilus</name>
    <dbReference type="NCBI Taxonomy" id="1850366"/>
    <lineage>
        <taxon>Bacteria</taxon>
        <taxon>Bacillati</taxon>
        <taxon>Bacillota</taxon>
        <taxon>Bacilli</taxon>
        <taxon>Bacillales</taxon>
        <taxon>Paenibacillaceae</taxon>
        <taxon>Paenibacillus</taxon>
    </lineage>
</organism>
<comment type="caution">
    <text evidence="1">The sequence shown here is derived from an EMBL/GenBank/DDBJ whole genome shotgun (WGS) entry which is preliminary data.</text>
</comment>
<evidence type="ECO:0000313" key="2">
    <source>
        <dbReference type="Proteomes" id="UP000282529"/>
    </source>
</evidence>